<reference evidence="2 3" key="2">
    <citation type="submission" date="2018-06" db="EMBL/GenBank/DDBJ databases">
        <title>Metagenomic assembly of (sub)arctic Cyanobacteria and their associated microbiome from non-axenic cultures.</title>
        <authorList>
            <person name="Baurain D."/>
        </authorList>
    </citation>
    <scope>NUCLEOTIDE SEQUENCE [LARGE SCALE GENOMIC DNA]</scope>
    <source>
        <strain evidence="2">ULC066bin1</strain>
    </source>
</reference>
<protein>
    <submittedName>
        <fullName evidence="2">Uncharacterized protein</fullName>
    </submittedName>
</protein>
<reference evidence="2 3" key="1">
    <citation type="submission" date="2018-04" db="EMBL/GenBank/DDBJ databases">
        <authorList>
            <person name="Go L.Y."/>
            <person name="Mitchell J.A."/>
        </authorList>
    </citation>
    <scope>NUCLEOTIDE SEQUENCE [LARGE SCALE GENOMIC DNA]</scope>
    <source>
        <strain evidence="2">ULC066bin1</strain>
    </source>
</reference>
<feature type="transmembrane region" description="Helical" evidence="1">
    <location>
        <begin position="46"/>
        <end position="64"/>
    </location>
</feature>
<keyword evidence="1" id="KW-1133">Transmembrane helix</keyword>
<accession>A0A2W4XZ94</accession>
<keyword evidence="1" id="KW-0812">Transmembrane</keyword>
<evidence type="ECO:0000256" key="1">
    <source>
        <dbReference type="SAM" id="Phobius"/>
    </source>
</evidence>
<organism evidence="2 3">
    <name type="scientific">Pseudanabaena frigida</name>
    <dbReference type="NCBI Taxonomy" id="945775"/>
    <lineage>
        <taxon>Bacteria</taxon>
        <taxon>Bacillati</taxon>
        <taxon>Cyanobacteriota</taxon>
        <taxon>Cyanophyceae</taxon>
        <taxon>Pseudanabaenales</taxon>
        <taxon>Pseudanabaenaceae</taxon>
        <taxon>Pseudanabaena</taxon>
    </lineage>
</organism>
<keyword evidence="1" id="KW-0472">Membrane</keyword>
<dbReference type="Proteomes" id="UP000249467">
    <property type="component" value="Unassembled WGS sequence"/>
</dbReference>
<sequence>MAGAEIEQSTVPNQGIRQSISNGIILAVIGSVLLSSIFPLFGLPSLIGMVLGLLLGLFALEAALKHLVLRVVLLVGRWSPWNYANFLNYSVNSVLLQRIGGGYIFVHRSLLEHFASLPIGYSINHQNQSSETTFKKEKRLISTVLILISLALAWQGWQFWLESNSSPTECTISTASELRKGITKTATLAPNTDCEAMRKLAEEGNPLPTISQP</sequence>
<dbReference type="AlphaFoldDB" id="A0A2W4XZ94"/>
<dbReference type="EMBL" id="QBML01000014">
    <property type="protein sequence ID" value="PZO40581.1"/>
    <property type="molecule type" value="Genomic_DNA"/>
</dbReference>
<name>A0A2W4XZ94_9CYAN</name>
<proteinExistence type="predicted"/>
<evidence type="ECO:0000313" key="3">
    <source>
        <dbReference type="Proteomes" id="UP000249467"/>
    </source>
</evidence>
<gene>
    <name evidence="2" type="ORF">DCF19_11845</name>
</gene>
<feature type="transmembrane region" description="Helical" evidence="1">
    <location>
        <begin position="20"/>
        <end position="40"/>
    </location>
</feature>
<feature type="transmembrane region" description="Helical" evidence="1">
    <location>
        <begin position="140"/>
        <end position="160"/>
    </location>
</feature>
<comment type="caution">
    <text evidence="2">The sequence shown here is derived from an EMBL/GenBank/DDBJ whole genome shotgun (WGS) entry which is preliminary data.</text>
</comment>
<evidence type="ECO:0000313" key="2">
    <source>
        <dbReference type="EMBL" id="PZO40581.1"/>
    </source>
</evidence>